<dbReference type="AlphaFoldDB" id="A0AAD9JUK1"/>
<protein>
    <submittedName>
        <fullName evidence="2">Uncharacterized protein</fullName>
    </submittedName>
</protein>
<evidence type="ECO:0000313" key="3">
    <source>
        <dbReference type="Proteomes" id="UP001208570"/>
    </source>
</evidence>
<name>A0AAD9JUK1_9ANNE</name>
<keyword evidence="3" id="KW-1185">Reference proteome</keyword>
<dbReference type="InterPro" id="IPR007914">
    <property type="entry name" value="UPF0193"/>
</dbReference>
<comment type="caution">
    <text evidence="2">The sequence shown here is derived from an EMBL/GenBank/DDBJ whole genome shotgun (WGS) entry which is preliminary data.</text>
</comment>
<sequence>MAADKVRHPVAQGGLWNTTKVQYSPETQNMLKEMMRESKLTNFQQRQLSQVMNDGRSLPPDCNPTSSAKPRRSGPPTKKNNSAVIDPRKYNPKLRTQDKIEASGAYNREVFKPSPLVKYGGFYEKDKARLANIMAYGEDMPPPDLEKRARLLARQKKEEPEIDRFDELQKEVEERQRFIEEMESIGQGEKFRTIINTEISQLVREMEIIDKKRTGELNKMIEADERRRKKLYEEIPQLNS</sequence>
<accession>A0AAD9JUK1</accession>
<dbReference type="PANTHER" id="PTHR28348">
    <property type="entry name" value="UPF0193 PROTEIN EVG1"/>
    <property type="match status" value="1"/>
</dbReference>
<organism evidence="2 3">
    <name type="scientific">Paralvinella palmiformis</name>
    <dbReference type="NCBI Taxonomy" id="53620"/>
    <lineage>
        <taxon>Eukaryota</taxon>
        <taxon>Metazoa</taxon>
        <taxon>Spiralia</taxon>
        <taxon>Lophotrochozoa</taxon>
        <taxon>Annelida</taxon>
        <taxon>Polychaeta</taxon>
        <taxon>Sedentaria</taxon>
        <taxon>Canalipalpata</taxon>
        <taxon>Terebellida</taxon>
        <taxon>Terebelliformia</taxon>
        <taxon>Alvinellidae</taxon>
        <taxon>Paralvinella</taxon>
    </lineage>
</organism>
<feature type="region of interest" description="Disordered" evidence="1">
    <location>
        <begin position="47"/>
        <end position="101"/>
    </location>
</feature>
<dbReference type="EMBL" id="JAODUP010000165">
    <property type="protein sequence ID" value="KAK2158698.1"/>
    <property type="molecule type" value="Genomic_DNA"/>
</dbReference>
<reference evidence="2" key="1">
    <citation type="journal article" date="2023" name="Mol. Biol. Evol.">
        <title>Third-Generation Sequencing Reveals the Adaptive Role of the Epigenome in Three Deep-Sea Polychaetes.</title>
        <authorList>
            <person name="Perez M."/>
            <person name="Aroh O."/>
            <person name="Sun Y."/>
            <person name="Lan Y."/>
            <person name="Juniper S.K."/>
            <person name="Young C.R."/>
            <person name="Angers B."/>
            <person name="Qian P.Y."/>
        </authorList>
    </citation>
    <scope>NUCLEOTIDE SEQUENCE</scope>
    <source>
        <strain evidence="2">P08H-3</strain>
    </source>
</reference>
<evidence type="ECO:0000313" key="2">
    <source>
        <dbReference type="EMBL" id="KAK2158698.1"/>
    </source>
</evidence>
<dbReference type="Proteomes" id="UP001208570">
    <property type="component" value="Unassembled WGS sequence"/>
</dbReference>
<evidence type="ECO:0000256" key="1">
    <source>
        <dbReference type="SAM" id="MobiDB-lite"/>
    </source>
</evidence>
<proteinExistence type="predicted"/>
<dbReference type="Pfam" id="PF05250">
    <property type="entry name" value="UPF0193"/>
    <property type="match status" value="1"/>
</dbReference>
<gene>
    <name evidence="2" type="ORF">LSH36_165g03014</name>
</gene>
<dbReference type="PANTHER" id="PTHR28348:SF1">
    <property type="entry name" value="UPF0193 PROTEIN EVG1"/>
    <property type="match status" value="1"/>
</dbReference>